<reference evidence="1 2" key="1">
    <citation type="submission" date="2019-12" db="EMBL/GenBank/DDBJ databases">
        <title>Novel species isolated from a subtropical stream in China.</title>
        <authorList>
            <person name="Lu H."/>
        </authorList>
    </citation>
    <scope>NUCLEOTIDE SEQUENCE [LARGE SCALE GENOMIC DNA]</scope>
    <source>
        <strain evidence="1 2">FT94W</strain>
    </source>
</reference>
<dbReference type="Proteomes" id="UP000449678">
    <property type="component" value="Unassembled WGS sequence"/>
</dbReference>
<accession>A0ABW9V9F6</accession>
<keyword evidence="2" id="KW-1185">Reference proteome</keyword>
<gene>
    <name evidence="1" type="ORF">GTP38_18285</name>
</gene>
<name>A0ABW9V9F6_9BURK</name>
<evidence type="ECO:0000313" key="1">
    <source>
        <dbReference type="EMBL" id="MYM36284.1"/>
    </source>
</evidence>
<evidence type="ECO:0008006" key="3">
    <source>
        <dbReference type="Google" id="ProtNLM"/>
    </source>
</evidence>
<dbReference type="EMBL" id="WWCO01000013">
    <property type="protein sequence ID" value="MYM36284.1"/>
    <property type="molecule type" value="Genomic_DNA"/>
</dbReference>
<protein>
    <recommendedName>
        <fullName evidence="3">Carrier domain-containing protein</fullName>
    </recommendedName>
</protein>
<organism evidence="1 2">
    <name type="scientific">Duganella lactea</name>
    <dbReference type="NCBI Taxonomy" id="2692173"/>
    <lineage>
        <taxon>Bacteria</taxon>
        <taxon>Pseudomonadati</taxon>
        <taxon>Pseudomonadota</taxon>
        <taxon>Betaproteobacteria</taxon>
        <taxon>Burkholderiales</taxon>
        <taxon>Oxalobacteraceae</taxon>
        <taxon>Telluria group</taxon>
        <taxon>Duganella</taxon>
    </lineage>
</organism>
<proteinExistence type="predicted"/>
<comment type="caution">
    <text evidence="1">The sequence shown here is derived from an EMBL/GenBank/DDBJ whole genome shotgun (WGS) entry which is preliminary data.</text>
</comment>
<evidence type="ECO:0000313" key="2">
    <source>
        <dbReference type="Proteomes" id="UP000449678"/>
    </source>
</evidence>
<sequence length="108" mass="11815">MDISHFQARLLSLGLTQYQFDELNVAAAKLPPGIEDGSLIGVPQLPGLTSDESEFLVARLLERLALEMGIAVDDPDLYDDLGFPTLKELVAKAQKHEESNHAGAYEHV</sequence>
<dbReference type="RefSeq" id="WP_160991651.1">
    <property type="nucleotide sequence ID" value="NZ_WWCO01000013.1"/>
</dbReference>